<dbReference type="CDD" id="cd01472">
    <property type="entry name" value="vWA_collagen"/>
    <property type="match status" value="1"/>
</dbReference>
<feature type="domain" description="VWFC" evidence="8">
    <location>
        <begin position="712"/>
        <end position="777"/>
    </location>
</feature>
<dbReference type="PRINTS" id="PR00453">
    <property type="entry name" value="VWFADOMAIN"/>
</dbReference>
<evidence type="ECO:0000256" key="5">
    <source>
        <dbReference type="ARBA" id="ARBA00023180"/>
    </source>
</evidence>
<feature type="signal peptide" evidence="7">
    <location>
        <begin position="1"/>
        <end position="21"/>
    </location>
</feature>
<evidence type="ECO:0000259" key="9">
    <source>
        <dbReference type="PROSITE" id="PS50234"/>
    </source>
</evidence>
<evidence type="ECO:0000313" key="12">
    <source>
        <dbReference type="Proteomes" id="UP001283361"/>
    </source>
</evidence>
<organism evidence="11 12">
    <name type="scientific">Elysia crispata</name>
    <name type="common">lettuce slug</name>
    <dbReference type="NCBI Taxonomy" id="231223"/>
    <lineage>
        <taxon>Eukaryota</taxon>
        <taxon>Metazoa</taxon>
        <taxon>Spiralia</taxon>
        <taxon>Lophotrochozoa</taxon>
        <taxon>Mollusca</taxon>
        <taxon>Gastropoda</taxon>
        <taxon>Heterobranchia</taxon>
        <taxon>Euthyneura</taxon>
        <taxon>Panpulmonata</taxon>
        <taxon>Sacoglossa</taxon>
        <taxon>Placobranchoidea</taxon>
        <taxon>Plakobranchidae</taxon>
        <taxon>Elysia</taxon>
    </lineage>
</organism>
<evidence type="ECO:0000313" key="11">
    <source>
        <dbReference type="EMBL" id="KAK3734725.1"/>
    </source>
</evidence>
<dbReference type="SMART" id="SM00214">
    <property type="entry name" value="VWC"/>
    <property type="match status" value="3"/>
</dbReference>
<comment type="subcellular location">
    <subcellularLocation>
        <location evidence="1">Secreted</location>
    </subcellularLocation>
</comment>
<feature type="domain" description="VWFC" evidence="8">
    <location>
        <begin position="878"/>
        <end position="943"/>
    </location>
</feature>
<dbReference type="SMART" id="SM00327">
    <property type="entry name" value="VWA"/>
    <property type="match status" value="3"/>
</dbReference>
<dbReference type="Pfam" id="PF01549">
    <property type="entry name" value="ShK"/>
    <property type="match status" value="2"/>
</dbReference>
<keyword evidence="12" id="KW-1185">Reference proteome</keyword>
<feature type="domain" description="VWFA" evidence="9">
    <location>
        <begin position="222"/>
        <end position="401"/>
    </location>
</feature>
<dbReference type="InterPro" id="IPR036465">
    <property type="entry name" value="vWFA_dom_sf"/>
</dbReference>
<dbReference type="AlphaFoldDB" id="A0AAE1CTN2"/>
<proteinExistence type="predicted"/>
<feature type="disulfide bond" evidence="6">
    <location>
        <begin position="667"/>
        <end position="701"/>
    </location>
</feature>
<dbReference type="CDD" id="cd01450">
    <property type="entry name" value="vWFA_subfamily_ECM"/>
    <property type="match status" value="1"/>
</dbReference>
<evidence type="ECO:0000256" key="6">
    <source>
        <dbReference type="PROSITE-ProRule" id="PRU01005"/>
    </source>
</evidence>
<feature type="chain" id="PRO_5042123364" evidence="7">
    <location>
        <begin position="22"/>
        <end position="1256"/>
    </location>
</feature>
<evidence type="ECO:0000256" key="4">
    <source>
        <dbReference type="ARBA" id="ARBA00022737"/>
    </source>
</evidence>
<dbReference type="PROSITE" id="PS51670">
    <property type="entry name" value="SHKT"/>
    <property type="match status" value="2"/>
</dbReference>
<keyword evidence="3 7" id="KW-0732">Signal</keyword>
<dbReference type="GO" id="GO:0005576">
    <property type="term" value="C:extracellular region"/>
    <property type="evidence" value="ECO:0007669"/>
    <property type="project" value="UniProtKB-SubCell"/>
</dbReference>
<feature type="domain" description="VWFC" evidence="8">
    <location>
        <begin position="789"/>
        <end position="852"/>
    </location>
</feature>
<dbReference type="InterPro" id="IPR003582">
    <property type="entry name" value="ShKT_dom"/>
</dbReference>
<dbReference type="FunFam" id="3.40.50.410:FF:000004">
    <property type="entry name" value="collagen alpha-6(VI) chain"/>
    <property type="match status" value="2"/>
</dbReference>
<dbReference type="SMART" id="SM00254">
    <property type="entry name" value="ShKT"/>
    <property type="match status" value="2"/>
</dbReference>
<dbReference type="EMBL" id="JAWDGP010006836">
    <property type="protein sequence ID" value="KAK3734725.1"/>
    <property type="molecule type" value="Genomic_DNA"/>
</dbReference>
<keyword evidence="2" id="KW-0964">Secreted</keyword>
<feature type="domain" description="ShKT" evidence="10">
    <location>
        <begin position="622"/>
        <end position="655"/>
    </location>
</feature>
<dbReference type="PANTHER" id="PTHR24020">
    <property type="entry name" value="COLLAGEN ALPHA"/>
    <property type="match status" value="1"/>
</dbReference>
<accession>A0AAE1CTN2</accession>
<dbReference type="InterPro" id="IPR050525">
    <property type="entry name" value="ECM_Assembly_Org"/>
</dbReference>
<dbReference type="PROSITE" id="PS50184">
    <property type="entry name" value="VWFC_2"/>
    <property type="match status" value="3"/>
</dbReference>
<comment type="caution">
    <text evidence="11">The sequence shown here is derived from an EMBL/GenBank/DDBJ whole genome shotgun (WGS) entry which is preliminary data.</text>
</comment>
<dbReference type="Gene3D" id="3.40.50.410">
    <property type="entry name" value="von Willebrand factor, type A domain"/>
    <property type="match status" value="3"/>
</dbReference>
<sequence length="1256" mass="135194">MSPKLLRLILVSYTVCCFGTAQQEQNCGIDLVFLVDGSGSVGQINFNKSLEFVTNIVNTLKIGPYDAQVGLIIFNSSPLLQFYLNTYTDKQDVLNHLMSITYTGGGTATHLALDSAQSDSFTSSRGVRTTAARVAVVLTDGKSNNERLTALEAQRLRDKGVTVFAIGVGGGPKLSELNAIASNTTQAVFSLNDFNGLSSILNELQDKACQTDASNFCDGQADIVFLLDESGSIGLANFRKMLDFVLDVVQDSIIGPNEIRVGLDTFSDGFRHHFYLKNSTDKVSLRNLISSISYSRGSTNTGEAIRKMRLESFAASAGHRSGVPKIAIVMTDGQSDNQALTSSEAQKARDDGIVILAVGIGDDVDQAELKAIVFDRDSLYNFWAAAFDALPGLSSFVASKMCAIVKPPSSSPLVCGQQADIVFLIDNSGSVGPDNFKLLLNFIKTFLEDLQIGSDNIRVGVAKFSSRPYNEFNLDRFSNKTDLMAAINDIEYGGGGSDTAAAIKYMDTTMFTSASGDRSGVPKIGVIITDGKSNKPEETKAAADRAKGKGITIFSVGVGDDVSRSELNDIATDPDNRHVLTVKEFNKLSAIRAAFQVRACQAISTPVNTSIPPVSPAPPDTCQDAISNCASYPGQACTSFKKWASTFCAKTCGVCTTPSTPIAEPPCEDSLPNCFDYSASTCAASNTSWATRNCRRFCGFCSPGTQVDISLNKCFYKGQQYDQGDQWSDGCAYECECADASTGQYVCYNKCSSYYNLPTQCSLVREQGKCCLEPVCTFSLSYGTRNTSSSCVYNNYTYNVGQMWSIGCQFLCICLAEGSYVCQSKCAYYYSLPSNCKLVKRPGECCEKPLCEFETQIGYLTGSGFTNRQNVISSIEINMCIYKGQMYQQGEAWYDGCDKLCTCDNATLGYVSCEDRCPDFLNLPAGCSLVRVSGQCCRLVYCDSPATFTSAQANDKTARAVISMVPDPQPGEYPTLPPDLLSTLDPAAVSSPAPLIADRDRIDPPLLTCDPVEEGKVATLTCAADLASCPHLFLMSWSADSRDIATCTSSICGGSFSKRSGINVTMGEAGSTLTLQNMTRDSPWLDTLWGCEFCGGSPVTLNTFVFYAKPENPTCSLTSEIDEASSKVKAITLMCSTSRVYPAAKCSFERTNGGETVPITATQTYTHIPTGEAPEYYRSECSVSVSAEELGEGTHTFKGYVYPDVADGKSLVNAFPLQTTISYNDDKGGTSAATSLHGGFIPGLGLLVLFIRNKLY</sequence>
<feature type="domain" description="VWFA" evidence="9">
    <location>
        <begin position="30"/>
        <end position="204"/>
    </location>
</feature>
<evidence type="ECO:0000256" key="3">
    <source>
        <dbReference type="ARBA" id="ARBA00022729"/>
    </source>
</evidence>
<dbReference type="Pfam" id="PF00092">
    <property type="entry name" value="VWA"/>
    <property type="match status" value="3"/>
</dbReference>
<dbReference type="SUPFAM" id="SSF57603">
    <property type="entry name" value="FnI-like domain"/>
    <property type="match status" value="1"/>
</dbReference>
<dbReference type="SUPFAM" id="SSF53300">
    <property type="entry name" value="vWA-like"/>
    <property type="match status" value="3"/>
</dbReference>
<reference evidence="11" key="1">
    <citation type="journal article" date="2023" name="G3 (Bethesda)">
        <title>A reference genome for the long-term kleptoplast-retaining sea slug Elysia crispata morphotype clarki.</title>
        <authorList>
            <person name="Eastman K.E."/>
            <person name="Pendleton A.L."/>
            <person name="Shaikh M.A."/>
            <person name="Suttiyut T."/>
            <person name="Ogas R."/>
            <person name="Tomko P."/>
            <person name="Gavelis G."/>
            <person name="Widhalm J.R."/>
            <person name="Wisecaver J.H."/>
        </authorList>
    </citation>
    <scope>NUCLEOTIDE SEQUENCE</scope>
    <source>
        <strain evidence="11">ECLA1</strain>
    </source>
</reference>
<evidence type="ECO:0000256" key="2">
    <source>
        <dbReference type="ARBA" id="ARBA00022525"/>
    </source>
</evidence>
<feature type="domain" description="VWFA" evidence="9">
    <location>
        <begin position="420"/>
        <end position="595"/>
    </location>
</feature>
<gene>
    <name evidence="11" type="ORF">RRG08_059907</name>
</gene>
<evidence type="ECO:0000259" key="8">
    <source>
        <dbReference type="PROSITE" id="PS50184"/>
    </source>
</evidence>
<name>A0AAE1CTN2_9GAST</name>
<evidence type="ECO:0000256" key="1">
    <source>
        <dbReference type="ARBA" id="ARBA00004613"/>
    </source>
</evidence>
<keyword evidence="4" id="KW-0677">Repeat</keyword>
<feature type="domain" description="ShKT" evidence="10">
    <location>
        <begin position="667"/>
        <end position="701"/>
    </location>
</feature>
<dbReference type="PROSITE" id="PS50234">
    <property type="entry name" value="VWFA"/>
    <property type="match status" value="3"/>
</dbReference>
<dbReference type="InterPro" id="IPR001007">
    <property type="entry name" value="VWF_dom"/>
</dbReference>
<protein>
    <submittedName>
        <fullName evidence="11">Uncharacterized protein</fullName>
    </submittedName>
</protein>
<comment type="caution">
    <text evidence="6">Lacks conserved residue(s) required for the propagation of feature annotation.</text>
</comment>
<evidence type="ECO:0000259" key="10">
    <source>
        <dbReference type="PROSITE" id="PS51670"/>
    </source>
</evidence>
<dbReference type="Proteomes" id="UP001283361">
    <property type="component" value="Unassembled WGS sequence"/>
</dbReference>
<keyword evidence="5" id="KW-0325">Glycoprotein</keyword>
<dbReference type="PANTHER" id="PTHR24020:SF20">
    <property type="entry name" value="PH DOMAIN-CONTAINING PROTEIN"/>
    <property type="match status" value="1"/>
</dbReference>
<dbReference type="InterPro" id="IPR002035">
    <property type="entry name" value="VWF_A"/>
</dbReference>
<keyword evidence="6" id="KW-1015">Disulfide bond</keyword>
<evidence type="ECO:0000256" key="7">
    <source>
        <dbReference type="SAM" id="SignalP"/>
    </source>
</evidence>